<proteinExistence type="predicted"/>
<dbReference type="PANTHER" id="PTHR47786:SF2">
    <property type="entry name" value="GLYCOSYL HYDROLASE FAMILY 13 CATALYTIC DOMAIN-CONTAINING PROTEIN"/>
    <property type="match status" value="1"/>
</dbReference>
<dbReference type="AlphaFoldDB" id="A0A382L2R8"/>
<dbReference type="InterPro" id="IPR017853">
    <property type="entry name" value="GH"/>
</dbReference>
<accession>A0A382L2R8</accession>
<reference evidence="1" key="1">
    <citation type="submission" date="2018-05" db="EMBL/GenBank/DDBJ databases">
        <authorList>
            <person name="Lanie J.A."/>
            <person name="Ng W.-L."/>
            <person name="Kazmierczak K.M."/>
            <person name="Andrzejewski T.M."/>
            <person name="Davidsen T.M."/>
            <person name="Wayne K.J."/>
            <person name="Tettelin H."/>
            <person name="Glass J.I."/>
            <person name="Rusch D."/>
            <person name="Podicherti R."/>
            <person name="Tsui H.-C.T."/>
            <person name="Winkler M.E."/>
        </authorList>
    </citation>
    <scope>NUCLEOTIDE SEQUENCE</scope>
</reference>
<dbReference type="Gene3D" id="3.20.20.80">
    <property type="entry name" value="Glycosidases"/>
    <property type="match status" value="1"/>
</dbReference>
<sequence length="409" mass="45770">VGVFFVGSYYFKAHDWRVGSLFMNPSCGGSLVRYVGDALQFTINNVPNGHRAFLRTNIGRARELRQGGIRSIQEPKVQLETGWRDVPMSKVDDEWEVVFALSEVGWFQSKAYTCDTEGGQFWPEGENIGLSVQPDSCRTANTIYCAFPRMFGPNKTLNDTASQASDKSVNFLDEQAYTVIPPSGTFRSLKSDLPHIVEQLGCRILHLLPVGPTPTTYARMGRFGSPYASGDLTSIDPALVEFDKRTTGVEQFCELTDATHGYGAQVFVDLVINHTGWGSTLQNEHPEWFLREPNGDFASPGAWGVTWGDLVELDPNHSGLWEHLAEAFLTWCRRGVDGFRCDAGYKVPMPVWRYIIARVREEFPNTIFLLEGLGGGWDDTSDLLTRGGMQWAYSELFQEYDGPRVAAYL</sequence>
<dbReference type="GO" id="GO:0005975">
    <property type="term" value="P:carbohydrate metabolic process"/>
    <property type="evidence" value="ECO:0007669"/>
    <property type="project" value="InterPro"/>
</dbReference>
<organism evidence="1">
    <name type="scientific">marine metagenome</name>
    <dbReference type="NCBI Taxonomy" id="408172"/>
    <lineage>
        <taxon>unclassified sequences</taxon>
        <taxon>metagenomes</taxon>
        <taxon>ecological metagenomes</taxon>
    </lineage>
</organism>
<dbReference type="SUPFAM" id="SSF51445">
    <property type="entry name" value="(Trans)glycosidases"/>
    <property type="match status" value="1"/>
</dbReference>
<name>A0A382L2R8_9ZZZZ</name>
<feature type="non-terminal residue" evidence="1">
    <location>
        <position position="1"/>
    </location>
</feature>
<evidence type="ECO:0000313" key="1">
    <source>
        <dbReference type="EMBL" id="SVC30085.1"/>
    </source>
</evidence>
<dbReference type="EMBL" id="UINC01083921">
    <property type="protein sequence ID" value="SVC30085.1"/>
    <property type="molecule type" value="Genomic_DNA"/>
</dbReference>
<protein>
    <submittedName>
        <fullName evidence="1">Uncharacterized protein</fullName>
    </submittedName>
</protein>
<gene>
    <name evidence="1" type="ORF">METZ01_LOCUS282939</name>
</gene>
<dbReference type="PANTHER" id="PTHR47786">
    <property type="entry name" value="ALPHA-1,4-GLUCAN:MALTOSE-1-PHOSPHATE MALTOSYLTRANSFERASE"/>
    <property type="match status" value="1"/>
</dbReference>
<feature type="non-terminal residue" evidence="1">
    <location>
        <position position="409"/>
    </location>
</feature>